<keyword evidence="2" id="KW-1185">Reference proteome</keyword>
<name>A0A498QRX8_9MYCO</name>
<sequence length="101" mass="11195">MAAHPSISAFKDGRAWRWRWTAPWASRHESTSAYKTKAAAVAAGNQWLANRQGSCGPPRAERSTPAPHQIIDTCSTDIPLVEPDIPLVEPVQAPKRQRARR</sequence>
<dbReference type="AlphaFoldDB" id="A0A498QRX8"/>
<dbReference type="RefSeq" id="WP_063468378.1">
    <property type="nucleotide sequence ID" value="NZ_UPHN01000015.1"/>
</dbReference>
<organism evidence="1 2">
    <name type="scientific">Mycobacterium pseudokansasii</name>
    <dbReference type="NCBI Taxonomy" id="2341080"/>
    <lineage>
        <taxon>Bacteria</taxon>
        <taxon>Bacillati</taxon>
        <taxon>Actinomycetota</taxon>
        <taxon>Actinomycetes</taxon>
        <taxon>Mycobacteriales</taxon>
        <taxon>Mycobacteriaceae</taxon>
        <taxon>Mycobacterium</taxon>
    </lineage>
</organism>
<dbReference type="Proteomes" id="UP000268285">
    <property type="component" value="Unassembled WGS sequence"/>
</dbReference>
<proteinExistence type="predicted"/>
<dbReference type="EMBL" id="UPHU01000001">
    <property type="protein sequence ID" value="VBA49761.1"/>
    <property type="molecule type" value="Genomic_DNA"/>
</dbReference>
<evidence type="ECO:0000313" key="2">
    <source>
        <dbReference type="Proteomes" id="UP000268285"/>
    </source>
</evidence>
<evidence type="ECO:0000313" key="1">
    <source>
        <dbReference type="EMBL" id="VBA49761.1"/>
    </source>
</evidence>
<gene>
    <name evidence="1" type="ORF">LAUMK142_02171</name>
</gene>
<reference evidence="1 2" key="1">
    <citation type="submission" date="2018-09" db="EMBL/GenBank/DDBJ databases">
        <authorList>
            <person name="Tagini F."/>
        </authorList>
    </citation>
    <scope>NUCLEOTIDE SEQUENCE [LARGE SCALE GENOMIC DNA]</scope>
    <source>
        <strain evidence="1 2">MK142</strain>
    </source>
</reference>
<accession>A0A498QRX8</accession>
<protein>
    <submittedName>
        <fullName evidence="1">Uncharacterized protein</fullName>
    </submittedName>
</protein>